<proteinExistence type="predicted"/>
<evidence type="ECO:0000313" key="2">
    <source>
        <dbReference type="EMBL" id="KAF7775927.1"/>
    </source>
</evidence>
<protein>
    <submittedName>
        <fullName evidence="2">Uncharacterized protein</fullName>
    </submittedName>
</protein>
<dbReference type="AlphaFoldDB" id="A0A8H7F330"/>
<name>A0A8H7F330_AGABI</name>
<accession>A0A8H7F330</accession>
<evidence type="ECO:0000256" key="1">
    <source>
        <dbReference type="SAM" id="MobiDB-lite"/>
    </source>
</evidence>
<evidence type="ECO:0000313" key="3">
    <source>
        <dbReference type="Proteomes" id="UP000629468"/>
    </source>
</evidence>
<gene>
    <name evidence="2" type="ORF">Agabi119p4_4320</name>
</gene>
<organism evidence="2 3">
    <name type="scientific">Agaricus bisporus var. burnettii</name>
    <dbReference type="NCBI Taxonomy" id="192524"/>
    <lineage>
        <taxon>Eukaryota</taxon>
        <taxon>Fungi</taxon>
        <taxon>Dikarya</taxon>
        <taxon>Basidiomycota</taxon>
        <taxon>Agaricomycotina</taxon>
        <taxon>Agaricomycetes</taxon>
        <taxon>Agaricomycetidae</taxon>
        <taxon>Agaricales</taxon>
        <taxon>Agaricineae</taxon>
        <taxon>Agaricaceae</taxon>
        <taxon>Agaricus</taxon>
    </lineage>
</organism>
<feature type="region of interest" description="Disordered" evidence="1">
    <location>
        <begin position="1"/>
        <end position="24"/>
    </location>
</feature>
<feature type="compositionally biased region" description="Polar residues" evidence="1">
    <location>
        <begin position="131"/>
        <end position="143"/>
    </location>
</feature>
<reference evidence="2 3" key="1">
    <citation type="journal article" name="Sci. Rep.">
        <title>Telomere-to-telomere assembled and centromere annotated genomes of the two main subspecies of the button mushroom Agaricus bisporus reveal especially polymorphic chromosome ends.</title>
        <authorList>
            <person name="Sonnenberg A.S.M."/>
            <person name="Sedaghat-Telgerd N."/>
            <person name="Lavrijssen B."/>
            <person name="Ohm R.A."/>
            <person name="Hendrickx P.M."/>
            <person name="Scholtmeijer K."/>
            <person name="Baars J.J.P."/>
            <person name="van Peer A."/>
        </authorList>
    </citation>
    <scope>NUCLEOTIDE SEQUENCE [LARGE SCALE GENOMIC DNA]</scope>
    <source>
        <strain evidence="2 3">H119_p4</strain>
    </source>
</reference>
<comment type="caution">
    <text evidence="2">The sequence shown here is derived from an EMBL/GenBank/DDBJ whole genome shotgun (WGS) entry which is preliminary data.</text>
</comment>
<sequence length="143" mass="15883">MPLSVDALPQPGLDDRLAEHPMPPAGPDFYNARRQLWLTPPQGRSHIISPTPSFSADLEDLLQADEALHANSCWNKGIGRVWARLSKGVRLKNRLPLGFVIKIVHASWVRNDTWPRGMRAPESDDELPAASVTQTAQQIIPHS</sequence>
<feature type="region of interest" description="Disordered" evidence="1">
    <location>
        <begin position="117"/>
        <end position="143"/>
    </location>
</feature>
<dbReference type="Proteomes" id="UP000629468">
    <property type="component" value="Unassembled WGS sequence"/>
</dbReference>
<dbReference type="EMBL" id="JABXXO010000006">
    <property type="protein sequence ID" value="KAF7775927.1"/>
    <property type="molecule type" value="Genomic_DNA"/>
</dbReference>